<dbReference type="AlphaFoldDB" id="A0A133ZST8"/>
<dbReference type="Proteomes" id="UP000070394">
    <property type="component" value="Unassembled WGS sequence"/>
</dbReference>
<sequence>MDVTVLYRYYKLLVNFEISKEMYMENNNITIDLVTLDVKSMDGWEEFQGGKDFTDYCNRGDYVSEDIYDYFLNILPPVTVSSGYLQAGGEIMTAFNEKKNRYEGVYLTFVSTNMKGIYSFCGCCFKGQIDDVRVYRGYNSINDFLCSTYRNKFGFSDIRPVVKCKDGFEFSVQVGANYYSNPRLDGDSICYTSCEVGYPTKKEDLLIPYIEEEDADPTKTIYPYTPVEVIDKVIKKHGGFYIAVCK</sequence>
<dbReference type="PATRIC" id="fig|467210.3.peg.1107"/>
<dbReference type="EMBL" id="LSDA01000050">
    <property type="protein sequence ID" value="KXB58504.1"/>
    <property type="molecule type" value="Genomic_DNA"/>
</dbReference>
<reference evidence="2" key="1">
    <citation type="submission" date="2016-01" db="EMBL/GenBank/DDBJ databases">
        <authorList>
            <person name="Mitreva M."/>
            <person name="Pepin K.H."/>
            <person name="Mihindukulasuriya K.A."/>
            <person name="Fulton R."/>
            <person name="Fronick C."/>
            <person name="O'Laughlin M."/>
            <person name="Miner T."/>
            <person name="Herter B."/>
            <person name="Rosa B.A."/>
            <person name="Cordes M."/>
            <person name="Tomlinson C."/>
            <person name="Wollam A."/>
            <person name="Palsikar V.B."/>
            <person name="Mardis E.R."/>
            <person name="Wilson R.K."/>
        </authorList>
    </citation>
    <scope>NUCLEOTIDE SEQUENCE [LARGE SCALE GENOMIC DNA]</scope>
    <source>
        <strain evidence="2">DNF00896</strain>
    </source>
</reference>
<organism evidence="1 2">
    <name type="scientific">Lachnoanaerobaculum saburreum</name>
    <dbReference type="NCBI Taxonomy" id="467210"/>
    <lineage>
        <taxon>Bacteria</taxon>
        <taxon>Bacillati</taxon>
        <taxon>Bacillota</taxon>
        <taxon>Clostridia</taxon>
        <taxon>Lachnospirales</taxon>
        <taxon>Lachnospiraceae</taxon>
        <taxon>Lachnoanaerobaculum</taxon>
    </lineage>
</organism>
<keyword evidence="2" id="KW-1185">Reference proteome</keyword>
<protein>
    <submittedName>
        <fullName evidence="1">Uncharacterized protein</fullName>
    </submittedName>
</protein>
<proteinExistence type="predicted"/>
<gene>
    <name evidence="1" type="ORF">HMPREF1866_01116</name>
</gene>
<dbReference type="STRING" id="467210.HMPREF1866_01116"/>
<comment type="caution">
    <text evidence="1">The sequence shown here is derived from an EMBL/GenBank/DDBJ whole genome shotgun (WGS) entry which is preliminary data.</text>
</comment>
<name>A0A133ZST8_9FIRM</name>
<evidence type="ECO:0000313" key="1">
    <source>
        <dbReference type="EMBL" id="KXB58504.1"/>
    </source>
</evidence>
<accession>A0A133ZST8</accession>
<evidence type="ECO:0000313" key="2">
    <source>
        <dbReference type="Proteomes" id="UP000070394"/>
    </source>
</evidence>